<evidence type="ECO:0000313" key="1">
    <source>
        <dbReference type="EMBL" id="JAP07464.1"/>
    </source>
</evidence>
<sequence length="63" mass="7212">MIKHKIKAAIASKYHSYSIRKPRISANDSDIQILSKCSQQVQKRILTSEHTEKGEDIKTDSKK</sequence>
<proteinExistence type="predicted"/>
<name>A0A0V0GHU5_SOLCH</name>
<organism evidence="1">
    <name type="scientific">Solanum chacoense</name>
    <name type="common">Chaco potato</name>
    <dbReference type="NCBI Taxonomy" id="4108"/>
    <lineage>
        <taxon>Eukaryota</taxon>
        <taxon>Viridiplantae</taxon>
        <taxon>Streptophyta</taxon>
        <taxon>Embryophyta</taxon>
        <taxon>Tracheophyta</taxon>
        <taxon>Spermatophyta</taxon>
        <taxon>Magnoliopsida</taxon>
        <taxon>eudicotyledons</taxon>
        <taxon>Gunneridae</taxon>
        <taxon>Pentapetalae</taxon>
        <taxon>asterids</taxon>
        <taxon>lamiids</taxon>
        <taxon>Solanales</taxon>
        <taxon>Solanaceae</taxon>
        <taxon>Solanoideae</taxon>
        <taxon>Solaneae</taxon>
        <taxon>Solanum</taxon>
    </lineage>
</organism>
<accession>A0A0V0GHU5</accession>
<protein>
    <submittedName>
        <fullName evidence="1">Putative ovule protein</fullName>
    </submittedName>
</protein>
<dbReference type="EMBL" id="GEDG01038701">
    <property type="protein sequence ID" value="JAP07464.1"/>
    <property type="molecule type" value="Transcribed_RNA"/>
</dbReference>
<dbReference type="AlphaFoldDB" id="A0A0V0GHU5"/>
<reference evidence="1" key="1">
    <citation type="submission" date="2015-12" db="EMBL/GenBank/DDBJ databases">
        <title>Gene expression during late stages of embryo sac development: a critical building block for successful pollen-pistil interactions.</title>
        <authorList>
            <person name="Liu Y."/>
            <person name="Joly V."/>
            <person name="Sabar M."/>
            <person name="Matton D.P."/>
        </authorList>
    </citation>
    <scope>NUCLEOTIDE SEQUENCE</scope>
</reference>